<dbReference type="OrthoDB" id="1733683at2759"/>
<dbReference type="EMBL" id="JAKUCV010003066">
    <property type="protein sequence ID" value="KAJ4840337.1"/>
    <property type="molecule type" value="Genomic_DNA"/>
</dbReference>
<feature type="non-terminal residue" evidence="1">
    <location>
        <position position="1"/>
    </location>
</feature>
<keyword evidence="2" id="KW-1185">Reference proteome</keyword>
<evidence type="ECO:0000313" key="2">
    <source>
        <dbReference type="Proteomes" id="UP001141552"/>
    </source>
</evidence>
<dbReference type="AlphaFoldDB" id="A0A9Q0G1C4"/>
<sequence>MCKDIILAENRSDPHKRSRLWRFEDIQHVISKPKGAKRVEALSLDMSQISYLHLGPKSFKELYNLRLLRFYCDR</sequence>
<organism evidence="1 2">
    <name type="scientific">Turnera subulata</name>
    <dbReference type="NCBI Taxonomy" id="218843"/>
    <lineage>
        <taxon>Eukaryota</taxon>
        <taxon>Viridiplantae</taxon>
        <taxon>Streptophyta</taxon>
        <taxon>Embryophyta</taxon>
        <taxon>Tracheophyta</taxon>
        <taxon>Spermatophyta</taxon>
        <taxon>Magnoliopsida</taxon>
        <taxon>eudicotyledons</taxon>
        <taxon>Gunneridae</taxon>
        <taxon>Pentapetalae</taxon>
        <taxon>rosids</taxon>
        <taxon>fabids</taxon>
        <taxon>Malpighiales</taxon>
        <taxon>Passifloraceae</taxon>
        <taxon>Turnera</taxon>
    </lineage>
</organism>
<gene>
    <name evidence="1" type="ORF">Tsubulata_031272</name>
</gene>
<protein>
    <submittedName>
        <fullName evidence="1">Uncharacterized protein</fullName>
    </submittedName>
</protein>
<comment type="caution">
    <text evidence="1">The sequence shown here is derived from an EMBL/GenBank/DDBJ whole genome shotgun (WGS) entry which is preliminary data.</text>
</comment>
<dbReference type="Proteomes" id="UP001141552">
    <property type="component" value="Unassembled WGS sequence"/>
</dbReference>
<reference evidence="1" key="2">
    <citation type="journal article" date="2023" name="Plants (Basel)">
        <title>Annotation of the Turnera subulata (Passifloraceae) Draft Genome Reveals the S-Locus Evolved after the Divergence of Turneroideae from Passifloroideae in a Stepwise Manner.</title>
        <authorList>
            <person name="Henning P.M."/>
            <person name="Roalson E.H."/>
            <person name="Mir W."/>
            <person name="McCubbin A.G."/>
            <person name="Shore J.S."/>
        </authorList>
    </citation>
    <scope>NUCLEOTIDE SEQUENCE</scope>
    <source>
        <strain evidence="1">F60SS</strain>
    </source>
</reference>
<name>A0A9Q0G1C4_9ROSI</name>
<accession>A0A9Q0G1C4</accession>
<reference evidence="1" key="1">
    <citation type="submission" date="2022-02" db="EMBL/GenBank/DDBJ databases">
        <authorList>
            <person name="Henning P.M."/>
            <person name="McCubbin A.G."/>
            <person name="Shore J.S."/>
        </authorList>
    </citation>
    <scope>NUCLEOTIDE SEQUENCE</scope>
    <source>
        <strain evidence="1">F60SS</strain>
        <tissue evidence="1">Leaves</tissue>
    </source>
</reference>
<proteinExistence type="predicted"/>
<evidence type="ECO:0000313" key="1">
    <source>
        <dbReference type="EMBL" id="KAJ4840337.1"/>
    </source>
</evidence>